<comment type="function">
    <text evidence="1">Involved in DNA damage repair.</text>
</comment>
<feature type="domain" description="Archaeal Nre C-terminal" evidence="3">
    <location>
        <begin position="278"/>
        <end position="382"/>
    </location>
</feature>
<dbReference type="OrthoDB" id="6609at2157"/>
<keyword evidence="1" id="KW-0862">Zinc</keyword>
<accession>A0A8J8B500</accession>
<dbReference type="Pfam" id="PF04895">
    <property type="entry name" value="Nre_C"/>
    <property type="match status" value="1"/>
</dbReference>
<feature type="domain" description="Archaeal Nre N-terminal" evidence="2">
    <location>
        <begin position="12"/>
        <end position="264"/>
    </location>
</feature>
<evidence type="ECO:0000256" key="1">
    <source>
        <dbReference type="HAMAP-Rule" id="MF_02096"/>
    </source>
</evidence>
<organism evidence="4 5">
    <name type="scientific">Methanocalculus chunghsingensis</name>
    <dbReference type="NCBI Taxonomy" id="156457"/>
    <lineage>
        <taxon>Archaea</taxon>
        <taxon>Methanobacteriati</taxon>
        <taxon>Methanobacteriota</taxon>
        <taxon>Stenosarchaea group</taxon>
        <taxon>Methanomicrobia</taxon>
        <taxon>Methanomicrobiales</taxon>
        <taxon>Methanocalculaceae</taxon>
        <taxon>Methanocalculus</taxon>
    </lineage>
</organism>
<dbReference type="PANTHER" id="PTHR38136">
    <property type="entry name" value="DNA REPAIR PROTEIN"/>
    <property type="match status" value="1"/>
</dbReference>
<evidence type="ECO:0000313" key="4">
    <source>
        <dbReference type="EMBL" id="MBR1368559.1"/>
    </source>
</evidence>
<proteinExistence type="inferred from homology"/>
<comment type="caution">
    <text evidence="4">The sequence shown here is derived from an EMBL/GenBank/DDBJ whole genome shotgun (WGS) entry which is preliminary data.</text>
</comment>
<dbReference type="InterPro" id="IPR006979">
    <property type="entry name" value="Nre_C"/>
</dbReference>
<keyword evidence="1" id="KW-0227">DNA damage</keyword>
<keyword evidence="1" id="KW-0863">Zinc-finger</keyword>
<dbReference type="RefSeq" id="WP_211530190.1">
    <property type="nucleotide sequence ID" value="NZ_JWHL01000003.1"/>
</dbReference>
<dbReference type="PANTHER" id="PTHR38136:SF2">
    <property type="entry name" value="DNA REPAIR PROTEIN"/>
    <property type="match status" value="1"/>
</dbReference>
<dbReference type="AlphaFoldDB" id="A0A8J8B500"/>
<dbReference type="GO" id="GO:0006281">
    <property type="term" value="P:DNA repair"/>
    <property type="evidence" value="ECO:0007669"/>
    <property type="project" value="UniProtKB-UniRule"/>
</dbReference>
<dbReference type="Pfam" id="PF04894">
    <property type="entry name" value="Nre_N"/>
    <property type="match status" value="1"/>
</dbReference>
<dbReference type="InterPro" id="IPR033167">
    <property type="entry name" value="Nre"/>
</dbReference>
<evidence type="ECO:0000259" key="3">
    <source>
        <dbReference type="Pfam" id="PF04895"/>
    </source>
</evidence>
<protein>
    <recommendedName>
        <fullName evidence="1">DNA repair protein</fullName>
    </recommendedName>
</protein>
<dbReference type="Proteomes" id="UP000730161">
    <property type="component" value="Unassembled WGS sequence"/>
</dbReference>
<comment type="similarity">
    <text evidence="1">Belongs to the Nre family.</text>
</comment>
<reference evidence="4" key="1">
    <citation type="submission" date="2014-12" db="EMBL/GenBank/DDBJ databases">
        <authorList>
            <person name="Huang H.-H."/>
            <person name="Chen S.-C."/>
            <person name="Lai M.-C."/>
        </authorList>
    </citation>
    <scope>NUCLEOTIDE SEQUENCE</scope>
    <source>
        <strain evidence="4">K1F9705b</strain>
    </source>
</reference>
<dbReference type="HAMAP" id="MF_02096">
    <property type="entry name" value="Nre"/>
    <property type="match status" value="1"/>
</dbReference>
<keyword evidence="1" id="KW-0479">Metal-binding</keyword>
<keyword evidence="1" id="KW-0234">DNA repair</keyword>
<keyword evidence="5" id="KW-1185">Reference proteome</keyword>
<dbReference type="InterPro" id="IPR006978">
    <property type="entry name" value="Nre_N"/>
</dbReference>
<dbReference type="EMBL" id="JWHL01000003">
    <property type="protein sequence ID" value="MBR1368559.1"/>
    <property type="molecule type" value="Genomic_DNA"/>
</dbReference>
<name>A0A8J8B500_9EURY</name>
<evidence type="ECO:0000259" key="2">
    <source>
        <dbReference type="Pfam" id="PF04894"/>
    </source>
</evidence>
<comment type="domain">
    <text evidence="1">Contains a predicted C4 metal binding domain at the N-terminus, which could be a zinc finger DNA binding domain.</text>
</comment>
<dbReference type="GO" id="GO:0008270">
    <property type="term" value="F:zinc ion binding"/>
    <property type="evidence" value="ECO:0007669"/>
    <property type="project" value="UniProtKB-UniRule"/>
</dbReference>
<gene>
    <name evidence="4" type="ORF">RJ53_03185</name>
</gene>
<feature type="zinc finger region" description="C4-type" evidence="1">
    <location>
        <begin position="4"/>
        <end position="18"/>
    </location>
</feature>
<sequence>MKRCAECKGKGLCGLPKCPIMQRFYAQTNEKPVSEYMGPAPSVFIGSGGYPKVVGGPLLLREPDVPTDWITGNLSIDDIVAIRSRTIRGTQPIGSVLEKSQEVALSRRPLDVEATFVKPVQFGLSFDGTIAPIGLSGQLKKVDIIDNAVIEPAVDRYTSDTDILATEAVSALHQEGIDVYRITDLLTAGLLGSKRRFVPTRWAITAVDDMVSLQLRKQVERLPPLGDIMIYSSLLHGNHLVILLIPSPDFRFEMIERWQKQSLWGDTGDVVVVDGEGRKKRGYSPIAGAYYSARLAVLEHLAQVGRCARALVIRDISGEYWAPLGTWVIREAARQAMRSGGIVSLDLPQAEEMITSLLGSSFWRHQSDLIRDVRVQRTFADFF</sequence>
<evidence type="ECO:0000313" key="5">
    <source>
        <dbReference type="Proteomes" id="UP000730161"/>
    </source>
</evidence>